<evidence type="ECO:0000313" key="1">
    <source>
        <dbReference type="EMBL" id="AJE14461.1"/>
    </source>
</evidence>
<dbReference type="KEGG" id="pbm:CL52_05210"/>
<evidence type="ECO:0000313" key="4">
    <source>
        <dbReference type="Proteomes" id="UP000182276"/>
    </source>
</evidence>
<accession>A0A8D3Y054</accession>
<name>A0A8D3Y054_9GAMM</name>
<reference evidence="1 3" key="3">
    <citation type="journal article" name="Genome Announc.">
        <title>Complete Genome Sequence of Pseudomonas balearica DSM 6083T.</title>
        <authorList>
            <person name="Bennasar-Figueras A."/>
            <person name="Salva-Serra F."/>
            <person name="Jaen-Luchoro D."/>
            <person name="Segui C."/>
            <person name="Aliaga F."/>
            <person name="Busquets A."/>
            <person name="Gomila M."/>
            <person name="Moore E.R."/>
            <person name="Lalucat J."/>
        </authorList>
    </citation>
    <scope>NUCLEOTIDE SEQUENCE [LARGE SCALE GENOMIC DNA]</scope>
    <source>
        <strain evidence="3">DSM 6083</strain>
        <strain evidence="1">DSM6083</strain>
    </source>
</reference>
<proteinExistence type="predicted"/>
<dbReference type="RefSeq" id="WP_043218931.1">
    <property type="nucleotide sequence ID" value="NZ_CP007511.1"/>
</dbReference>
<dbReference type="EMBL" id="FNHO01000012">
    <property type="protein sequence ID" value="SDM91614.1"/>
    <property type="molecule type" value="Genomic_DNA"/>
</dbReference>
<dbReference type="Proteomes" id="UP000182276">
    <property type="component" value="Unassembled WGS sequence"/>
</dbReference>
<organism evidence="1 3">
    <name type="scientific">Stutzerimonas balearica DSM 6083</name>
    <dbReference type="NCBI Taxonomy" id="1123016"/>
    <lineage>
        <taxon>Bacteria</taxon>
        <taxon>Pseudomonadati</taxon>
        <taxon>Pseudomonadota</taxon>
        <taxon>Gammaproteobacteria</taxon>
        <taxon>Pseudomonadales</taxon>
        <taxon>Pseudomonadaceae</taxon>
        <taxon>Stutzerimonas</taxon>
    </lineage>
</organism>
<dbReference type="AlphaFoldDB" id="A0A8D3Y054"/>
<reference evidence="3" key="1">
    <citation type="submission" date="2014-03" db="EMBL/GenBank/DDBJ databases">
        <title>Complete genome of Pseudomonas balearica DSM 6083T, a sewage water isolate from an enrichment with 2-methylnaphthalene.</title>
        <authorList>
            <person name="Salva-Serra F."/>
            <person name="Jaen-Luchoro D."/>
            <person name="Busquets A."/>
            <person name="Pena A."/>
            <person name="Gomila M."/>
            <person name="Bosch R."/>
            <person name="Nogales B."/>
            <person name="Garcia-Valdes E."/>
            <person name="Lalucat J."/>
            <person name="Bennasar A."/>
        </authorList>
    </citation>
    <scope>NUCLEOTIDE SEQUENCE [LARGE SCALE GENOMIC DNA]</scope>
    <source>
        <strain evidence="3">DSM 6083</strain>
    </source>
</reference>
<keyword evidence="4" id="KW-1185">Reference proteome</keyword>
<dbReference type="GeneID" id="77259313"/>
<dbReference type="Proteomes" id="UP000031271">
    <property type="component" value="Chromosome"/>
</dbReference>
<evidence type="ECO:0000313" key="2">
    <source>
        <dbReference type="EMBL" id="SDM91614.1"/>
    </source>
</evidence>
<dbReference type="EMBL" id="CP007511">
    <property type="protein sequence ID" value="AJE14461.1"/>
    <property type="molecule type" value="Genomic_DNA"/>
</dbReference>
<protein>
    <submittedName>
        <fullName evidence="1">Multidrug transporter</fullName>
    </submittedName>
</protein>
<reference evidence="2 4" key="2">
    <citation type="submission" date="2016-10" db="EMBL/GenBank/DDBJ databases">
        <authorList>
            <person name="Varghese N."/>
            <person name="Submissions S."/>
        </authorList>
    </citation>
    <scope>NUCLEOTIDE SEQUENCE [LARGE SCALE GENOMIC DNA]</scope>
    <source>
        <strain evidence="2 4">DSM 6083</strain>
    </source>
</reference>
<evidence type="ECO:0000313" key="3">
    <source>
        <dbReference type="Proteomes" id="UP000031271"/>
    </source>
</evidence>
<gene>
    <name evidence="1" type="ORF">CL52_05210</name>
    <name evidence="2" type="ORF">SAMN05660875_11284</name>
</gene>
<sequence>MLIGALLILLWFILLLRYPLRALPISLGAAAAFALVVGWAILQDRQQARLLERLEVTISYEPRQCPAARPLLARLTNHSDRRVSQLSWRIAAYVPNSRLNVAQGSFEKPDYSLPADLQAGASWQSCLPLPTLRSGYRASTLSFGATDLEGEFTD</sequence>